<accession>G7QB63</accession>
<evidence type="ECO:0000256" key="1">
    <source>
        <dbReference type="ARBA" id="ARBA00006512"/>
    </source>
</evidence>
<organism evidence="5 6">
    <name type="scientific">Solidesulfovibrio carbinoliphilus subsp. oakridgensis</name>
    <dbReference type="NCBI Taxonomy" id="694327"/>
    <lineage>
        <taxon>Bacteria</taxon>
        <taxon>Pseudomonadati</taxon>
        <taxon>Thermodesulfobacteriota</taxon>
        <taxon>Desulfovibrionia</taxon>
        <taxon>Desulfovibrionales</taxon>
        <taxon>Desulfovibrionaceae</taxon>
        <taxon>Solidesulfovibrio</taxon>
    </lineage>
</organism>
<dbReference type="Proteomes" id="UP000004662">
    <property type="component" value="Chromosome"/>
</dbReference>
<proteinExistence type="inferred from homology"/>
<keyword evidence="3" id="KW-0067">ATP-binding</keyword>
<protein>
    <submittedName>
        <fullName evidence="5">CagE, TrbE, VirB component of type IV transporter system, conserved region</fullName>
    </submittedName>
</protein>
<dbReference type="SUPFAM" id="SSF52540">
    <property type="entry name" value="P-loop containing nucleoside triphosphate hydrolases"/>
    <property type="match status" value="1"/>
</dbReference>
<dbReference type="RefSeq" id="WP_009182165.1">
    <property type="nucleotide sequence ID" value="NZ_CM001368.1"/>
</dbReference>
<dbReference type="eggNOG" id="COG3451">
    <property type="taxonomic scope" value="Bacteria"/>
</dbReference>
<keyword evidence="2" id="KW-0547">Nucleotide-binding</keyword>
<evidence type="ECO:0000256" key="2">
    <source>
        <dbReference type="ARBA" id="ARBA00022741"/>
    </source>
</evidence>
<evidence type="ECO:0000259" key="4">
    <source>
        <dbReference type="SMART" id="SM00382"/>
    </source>
</evidence>
<dbReference type="InterPro" id="IPR051162">
    <property type="entry name" value="T4SS_component"/>
</dbReference>
<dbReference type="AlphaFoldDB" id="G7QB63"/>
<dbReference type="InterPro" id="IPR043964">
    <property type="entry name" value="P-loop_TraG"/>
</dbReference>
<dbReference type="PANTHER" id="PTHR30121">
    <property type="entry name" value="UNCHARACTERIZED PROTEIN YJGR-RELATED"/>
    <property type="match status" value="1"/>
</dbReference>
<dbReference type="PANTHER" id="PTHR30121:SF12">
    <property type="entry name" value="TYPE IV SECRETION SYSTEM PROTEIN CAGE"/>
    <property type="match status" value="1"/>
</dbReference>
<dbReference type="STRING" id="694327.DFW101_2801"/>
<dbReference type="EMBL" id="CM001368">
    <property type="protein sequence ID" value="EHJ48805.1"/>
    <property type="molecule type" value="Genomic_DNA"/>
</dbReference>
<evidence type="ECO:0000256" key="3">
    <source>
        <dbReference type="ARBA" id="ARBA00022840"/>
    </source>
</evidence>
<dbReference type="Gene3D" id="3.40.50.300">
    <property type="entry name" value="P-loop containing nucleotide triphosphate hydrolases"/>
    <property type="match status" value="2"/>
</dbReference>
<sequence>MLNLKRFRSRDKGLADLLNYAALIAPGIVLCKDGALLGGFSMNGRDMASSTPEELEFVSEQFNLAVKLLGSGWMLHVDAVRSRYDAYSRPDESHFPDPVSKLIDEERREFFSGGICYRTKTVLILSYKPDVGADKMAARAQTGGGSSLTLERSLEQFETALAEFEDALAGILRLTRLGDTVEEDEFGNLIRFSELLSHLQLCLTGIEQPVRVPGRPMYLDALLGSEELIGGLTPRIGNQRIAVLSLDGLPQESWPAMLSVLDGLQLPYRFSSRFICLDQLDAAKEINSYRKGWQQNVFKFVDKFFSLPNARPNRDAARMVEDAEESLVEVQGGYVGAGFLTSCIILLHDDPIVLAEWTRELRRTLLTMGFGCRIETINALDAWLGTHPGNGFANLRRPMVNTLNLADLLPLSTIWSGDQTCPCPFYPASSPALMVCTTDGSTPFWLNLHVHDIGHTLIFGPTGSGKSTLLALIAAQFRRYDQAQVFAFDKGMSLFPLCAAVGGTHHEIGRSEELAFAPLQHVDDASEQAWAEEWIATLLELQGVLVTPRARNDIHAAMTLLRESPAHMRSLSDFSSLVQDQRIKEGLQHYTRAGAMGFLLDAETDQLGLSPFMVFEIEDLMNMGEKNLIPVLLYLFHRIERALKGQPAIIVVDESWVAFGHAVFRAKLRELLKVLRKANCAVIMATQSLSDAKGSGILDVLVESCPTKIFLPNITARQEVQANLYTEMGLNGRQIEIIASAVAKRDYYVVTPNGSRLIQLALGKKAMRFVGASDKESLNNIKVLQEQLGDKWPDAWLNRQQWGKAS</sequence>
<comment type="similarity">
    <text evidence="1">Belongs to the TrbE/VirB4 family.</text>
</comment>
<dbReference type="OrthoDB" id="9816422at2"/>
<name>G7QB63_9BACT</name>
<dbReference type="InterPro" id="IPR003593">
    <property type="entry name" value="AAA+_ATPase"/>
</dbReference>
<feature type="domain" description="AAA+ ATPase" evidence="4">
    <location>
        <begin position="452"/>
        <end position="715"/>
    </location>
</feature>
<gene>
    <name evidence="5" type="ORF">DFW101_2801</name>
</gene>
<dbReference type="GO" id="GO:0005524">
    <property type="term" value="F:ATP binding"/>
    <property type="evidence" value="ECO:0007669"/>
    <property type="project" value="UniProtKB-KW"/>
</dbReference>
<dbReference type="InterPro" id="IPR027417">
    <property type="entry name" value="P-loop_NTPase"/>
</dbReference>
<dbReference type="InterPro" id="IPR018145">
    <property type="entry name" value="CagE_TrbE_VirB_cntrl_dom"/>
</dbReference>
<reference evidence="6" key="1">
    <citation type="journal article" date="2015" name="Genome Announc.">
        <title>High-Quality Draft Genome Sequence of Desulfovibrio carbinoliphilus FW-101-2B, an Organic Acid-Oxidizing Sulfate-Reducing Bacterium Isolated from Uranium(VI)-Contaminated Groundwater.</title>
        <authorList>
            <person name="Ramsay B.D."/>
            <person name="Hwang C."/>
            <person name="Woo H.L."/>
            <person name="Carroll S.L."/>
            <person name="Lucas S."/>
            <person name="Han J."/>
            <person name="Lapidus A.L."/>
            <person name="Cheng J.F."/>
            <person name="Goodwin L.A."/>
            <person name="Pitluck S."/>
            <person name="Peters L."/>
            <person name="Chertkov O."/>
            <person name="Held B."/>
            <person name="Detter J.C."/>
            <person name="Han C.S."/>
            <person name="Tapia R."/>
            <person name="Land M.L."/>
            <person name="Hauser L.J."/>
            <person name="Kyrpides N.C."/>
            <person name="Ivanova N.N."/>
            <person name="Mikhailova N."/>
            <person name="Pagani I."/>
            <person name="Woyke T."/>
            <person name="Arkin A.P."/>
            <person name="Dehal P."/>
            <person name="Chivian D."/>
            <person name="Criddle C.S."/>
            <person name="Wu W."/>
            <person name="Chakraborty R."/>
            <person name="Hazen T.C."/>
            <person name="Fields M.W."/>
        </authorList>
    </citation>
    <scope>NUCLEOTIDE SEQUENCE [LARGE SCALE GENOMIC DNA]</scope>
    <source>
        <strain evidence="6">FW-101-2B</strain>
    </source>
</reference>
<dbReference type="NCBIfam" id="NF010404">
    <property type="entry name" value="PRK13830.1"/>
    <property type="match status" value="1"/>
</dbReference>
<evidence type="ECO:0000313" key="6">
    <source>
        <dbReference type="Proteomes" id="UP000004662"/>
    </source>
</evidence>
<dbReference type="Pfam" id="PF03135">
    <property type="entry name" value="CagE_TrbE_VirB"/>
    <property type="match status" value="1"/>
</dbReference>
<dbReference type="HOGENOM" id="CLU_008341_1_0_7"/>
<keyword evidence="6" id="KW-1185">Reference proteome</keyword>
<dbReference type="Pfam" id="PF19044">
    <property type="entry name" value="P-loop_TraG"/>
    <property type="match status" value="1"/>
</dbReference>
<dbReference type="SMART" id="SM00382">
    <property type="entry name" value="AAA"/>
    <property type="match status" value="1"/>
</dbReference>
<evidence type="ECO:0000313" key="5">
    <source>
        <dbReference type="EMBL" id="EHJ48805.1"/>
    </source>
</evidence>